<sequence>MLLLRQFYRLSQLSSALHDASPTALADLFLPNGWLRDIFVFTWDLRSLEGPEKIKAYLIDRLIDAHIAKIRLNETPELAPRVYNAHLSEELGVEFAFTFECAHGHGRGYAHLAPDAKGVYRAFTLLTELSDLRGHEELSILPLRDELTAVPGADMQKEYADMVRATEANPFKQMNIPTVVIEREARIGDTWRKRYPSLTLHSTRKHHTLLYQPYPTNWPEFTPRDKLADWLEHYASIQDLIVWTSSELKPRPTYDAKDHRWDVTVVRNGVEVKLRPAHLVFATGTLGRPVIPDVPGMEAFQGRVVHSSRFPGGAPFAGQHAVVVGAGNSSIDVC</sequence>
<dbReference type="PANTHER" id="PTHR43539">
    <property type="entry name" value="FLAVIN-BINDING MONOOXYGENASE-LIKE PROTEIN (AFU_ORTHOLOGUE AFUA_4G09220)"/>
    <property type="match status" value="1"/>
</dbReference>
<accession>A0A2G8SLP6</accession>
<gene>
    <name evidence="4" type="ORF">GSI_03432</name>
</gene>
<keyword evidence="3" id="KW-0560">Oxidoreductase</keyword>
<dbReference type="GO" id="GO:0004499">
    <property type="term" value="F:N,N-dimethylaniline monooxygenase activity"/>
    <property type="evidence" value="ECO:0007669"/>
    <property type="project" value="InterPro"/>
</dbReference>
<comment type="caution">
    <text evidence="4">The sequence shown here is derived from an EMBL/GenBank/DDBJ whole genome shotgun (WGS) entry which is preliminary data.</text>
</comment>
<protein>
    <recommendedName>
        <fullName evidence="6">FAD/NAD(P)-binding domain-containing protein</fullName>
    </recommendedName>
</protein>
<proteinExistence type="predicted"/>
<dbReference type="PANTHER" id="PTHR43539:SF68">
    <property type="entry name" value="FLAVIN-BINDING MONOOXYGENASE-LIKE PROTEIN (AFU_ORTHOLOGUE AFUA_4G09220)"/>
    <property type="match status" value="1"/>
</dbReference>
<organism evidence="4 5">
    <name type="scientific">Ganoderma sinense ZZ0214-1</name>
    <dbReference type="NCBI Taxonomy" id="1077348"/>
    <lineage>
        <taxon>Eukaryota</taxon>
        <taxon>Fungi</taxon>
        <taxon>Dikarya</taxon>
        <taxon>Basidiomycota</taxon>
        <taxon>Agaricomycotina</taxon>
        <taxon>Agaricomycetes</taxon>
        <taxon>Polyporales</taxon>
        <taxon>Polyporaceae</taxon>
        <taxon>Ganoderma</taxon>
    </lineage>
</organism>
<dbReference type="OrthoDB" id="74360at2759"/>
<keyword evidence="1" id="KW-0285">Flavoprotein</keyword>
<dbReference type="InterPro" id="IPR036188">
    <property type="entry name" value="FAD/NAD-bd_sf"/>
</dbReference>
<dbReference type="Gene3D" id="3.50.50.60">
    <property type="entry name" value="FAD/NAD(P)-binding domain"/>
    <property type="match status" value="1"/>
</dbReference>
<evidence type="ECO:0000256" key="1">
    <source>
        <dbReference type="ARBA" id="ARBA00022630"/>
    </source>
</evidence>
<evidence type="ECO:0008006" key="6">
    <source>
        <dbReference type="Google" id="ProtNLM"/>
    </source>
</evidence>
<dbReference type="GO" id="GO:0050661">
    <property type="term" value="F:NADP binding"/>
    <property type="evidence" value="ECO:0007669"/>
    <property type="project" value="InterPro"/>
</dbReference>
<dbReference type="Proteomes" id="UP000230002">
    <property type="component" value="Unassembled WGS sequence"/>
</dbReference>
<dbReference type="InterPro" id="IPR020946">
    <property type="entry name" value="Flavin_mOase-like"/>
</dbReference>
<dbReference type="Pfam" id="PF00743">
    <property type="entry name" value="FMO-like"/>
    <property type="match status" value="1"/>
</dbReference>
<dbReference type="EMBL" id="AYKW01000005">
    <property type="protein sequence ID" value="PIL34653.1"/>
    <property type="molecule type" value="Genomic_DNA"/>
</dbReference>
<dbReference type="GO" id="GO:0050660">
    <property type="term" value="F:flavin adenine dinucleotide binding"/>
    <property type="evidence" value="ECO:0007669"/>
    <property type="project" value="InterPro"/>
</dbReference>
<dbReference type="AlphaFoldDB" id="A0A2G8SLP6"/>
<dbReference type="STRING" id="1077348.A0A2G8SLP6"/>
<dbReference type="SUPFAM" id="SSF51905">
    <property type="entry name" value="FAD/NAD(P)-binding domain"/>
    <property type="match status" value="1"/>
</dbReference>
<dbReference type="InterPro" id="IPR050982">
    <property type="entry name" value="Auxin_biosynth/cation_transpt"/>
</dbReference>
<evidence type="ECO:0000256" key="3">
    <source>
        <dbReference type="ARBA" id="ARBA00023002"/>
    </source>
</evidence>
<evidence type="ECO:0000313" key="5">
    <source>
        <dbReference type="Proteomes" id="UP000230002"/>
    </source>
</evidence>
<evidence type="ECO:0000256" key="2">
    <source>
        <dbReference type="ARBA" id="ARBA00022827"/>
    </source>
</evidence>
<keyword evidence="5" id="KW-1185">Reference proteome</keyword>
<reference evidence="4 5" key="1">
    <citation type="journal article" date="2015" name="Sci. Rep.">
        <title>Chromosome-level genome map provides insights into diverse defense mechanisms in the medicinal fungus Ganoderma sinense.</title>
        <authorList>
            <person name="Zhu Y."/>
            <person name="Xu J."/>
            <person name="Sun C."/>
            <person name="Zhou S."/>
            <person name="Xu H."/>
            <person name="Nelson D.R."/>
            <person name="Qian J."/>
            <person name="Song J."/>
            <person name="Luo H."/>
            <person name="Xiang L."/>
            <person name="Li Y."/>
            <person name="Xu Z."/>
            <person name="Ji A."/>
            <person name="Wang L."/>
            <person name="Lu S."/>
            <person name="Hayward A."/>
            <person name="Sun W."/>
            <person name="Li X."/>
            <person name="Schwartz D.C."/>
            <person name="Wang Y."/>
            <person name="Chen S."/>
        </authorList>
    </citation>
    <scope>NUCLEOTIDE SEQUENCE [LARGE SCALE GENOMIC DNA]</scope>
    <source>
        <strain evidence="4 5">ZZ0214-1</strain>
    </source>
</reference>
<name>A0A2G8SLP6_9APHY</name>
<evidence type="ECO:0000313" key="4">
    <source>
        <dbReference type="EMBL" id="PIL34653.1"/>
    </source>
</evidence>
<keyword evidence="2" id="KW-0274">FAD</keyword>